<protein>
    <recommendedName>
        <fullName evidence="3">Restriction endonuclease type IV Mrr domain-containing protein</fullName>
    </recommendedName>
</protein>
<evidence type="ECO:0000313" key="1">
    <source>
        <dbReference type="EMBL" id="WWX26166.1"/>
    </source>
</evidence>
<evidence type="ECO:0008006" key="3">
    <source>
        <dbReference type="Google" id="ProtNLM"/>
    </source>
</evidence>
<gene>
    <name evidence="1" type="ORF">V8247_04135</name>
</gene>
<accession>A0ABZ2J5X9</accession>
<name>A0ABZ2J5X9_9CHLR</name>
<dbReference type="Proteomes" id="UP001375370">
    <property type="component" value="Chromosome"/>
</dbReference>
<evidence type="ECO:0000313" key="2">
    <source>
        <dbReference type="Proteomes" id="UP001375370"/>
    </source>
</evidence>
<organism evidence="1 2">
    <name type="scientific">Candidatus Dehalogenimonas loeffleri</name>
    <dbReference type="NCBI Taxonomy" id="3127115"/>
    <lineage>
        <taxon>Bacteria</taxon>
        <taxon>Bacillati</taxon>
        <taxon>Chloroflexota</taxon>
        <taxon>Dehalococcoidia</taxon>
        <taxon>Dehalococcoidales</taxon>
        <taxon>Dehalococcoidaceae</taxon>
        <taxon>Dehalogenimonas</taxon>
    </lineage>
</organism>
<reference evidence="1 2" key="1">
    <citation type="submission" date="2024-03" db="EMBL/GenBank/DDBJ databases">
        <title>A Dehalogenimonas Isolated from Estuarine Sediments Dihaloeliminates Chlorinated Alkanes.</title>
        <authorList>
            <person name="Yang Y."/>
            <person name="Wang H."/>
        </authorList>
    </citation>
    <scope>NUCLEOTIDE SEQUENCE [LARGE SCALE GENOMIC DNA]</scope>
    <source>
        <strain evidence="1 2">W</strain>
    </source>
</reference>
<proteinExistence type="predicted"/>
<keyword evidence="2" id="KW-1185">Reference proteome</keyword>
<dbReference type="RefSeq" id="WP_338739068.1">
    <property type="nucleotide sequence ID" value="NZ_CP146612.1"/>
</dbReference>
<dbReference type="EMBL" id="CP146612">
    <property type="protein sequence ID" value="WWX26166.1"/>
    <property type="molecule type" value="Genomic_DNA"/>
</dbReference>
<sequence>MFQTYYQQINRIIRENIDKEESKYLLEVDPAEYLDFLVEQTKWETLTWDESRMTIEPFSIKAERRDEFHSGRTYQLEEHRFRLRIPLSHHPQRKEYFKFGPSTFWGAEPAWKFEDDVLVLEVEMNEQAVQKGVEQVRFWLGNRNKEIETGNSQLRDRIKPVWEAKRKQLEEKQNTTQALLQNLNIPLHQDLNARGRPVEIKPRQLRTVIEKPKATSILEPTLNRDDVMALVDFIEQYTRQFETAPKSYQKMEEEELRDLLVGMMNANYPRSTTGETFNKLGKTDISLRVDSGQTLVCECKFWSGAKAYNDAIEQLFNYLTWRQNYAVLLHFCKLKNMTTAVEEGKRAVGANTSFTPDTMQMQSETRFTSRHTHPQDTRKSLEIFHLFVDLSV</sequence>